<reference evidence="5 6" key="1">
    <citation type="submission" date="2024-02" db="EMBL/GenBank/DDBJ databases">
        <title>Genome analysis and characterization of Microbaculum marinisediminis sp. nov., isolated from marine sediment.</title>
        <authorList>
            <person name="Du Z.-J."/>
            <person name="Ye Y.-Q."/>
            <person name="Zhang Z.-R."/>
            <person name="Yuan S.-M."/>
            <person name="Zhang X.-Y."/>
        </authorList>
    </citation>
    <scope>NUCLEOTIDE SEQUENCE [LARGE SCALE GENOMIC DNA]</scope>
    <source>
        <strain evidence="5 6">SDUM1044001</strain>
    </source>
</reference>
<evidence type="ECO:0000313" key="6">
    <source>
        <dbReference type="Proteomes" id="UP001378188"/>
    </source>
</evidence>
<dbReference type="CDD" id="cd00254">
    <property type="entry name" value="LT-like"/>
    <property type="match status" value="1"/>
</dbReference>
<keyword evidence="5" id="KW-0456">Lyase</keyword>
<name>A0AAW9RBX1_9HYPH</name>
<dbReference type="Gene3D" id="1.10.530.10">
    <property type="match status" value="1"/>
</dbReference>
<comment type="similarity">
    <text evidence="1">Belongs to the transglycosylase Slt family.</text>
</comment>
<keyword evidence="6" id="KW-1185">Reference proteome</keyword>
<dbReference type="EMBL" id="JAZHOF010000002">
    <property type="protein sequence ID" value="MEJ8571034.1"/>
    <property type="molecule type" value="Genomic_DNA"/>
</dbReference>
<gene>
    <name evidence="5" type="ORF">V3328_06095</name>
</gene>
<proteinExistence type="inferred from homology"/>
<feature type="chain" id="PRO_5043869303" evidence="3">
    <location>
        <begin position="22"/>
        <end position="292"/>
    </location>
</feature>
<keyword evidence="3" id="KW-0732">Signal</keyword>
<dbReference type="InterPro" id="IPR008258">
    <property type="entry name" value="Transglycosylase_SLT_dom_1"/>
</dbReference>
<sequence length="292" mass="30973">MRTIARCVLAAWLSMTSAAQAEESPPDGVETAAPAPPSRADICAYIEQAAGDHGLPVSFLTRLIWRESSFRPWVVSPKGAQGIAQFMPATAAERGLADPFDPEPAIAAAASFLTDLRELFGNLGLAAAAYNGGPNRISGWLAGTDVLPAETHQFVRIITGRMATDWRAPDGGPVPADPPESARPTRCLDVVASIARPSRTIMTAGPDATAPWGAQVAGHFSRDRALSIYSNLQQRYDAVLADRAPMVVGTRNRSRGAAVFFDVRVPAETKQEAADLCALLRARGAACIVRKS</sequence>
<feature type="signal peptide" evidence="3">
    <location>
        <begin position="1"/>
        <end position="21"/>
    </location>
</feature>
<dbReference type="EC" id="4.2.2.n1" evidence="5"/>
<dbReference type="Proteomes" id="UP001378188">
    <property type="component" value="Unassembled WGS sequence"/>
</dbReference>
<dbReference type="RefSeq" id="WP_340328723.1">
    <property type="nucleotide sequence ID" value="NZ_JAZHOF010000002.1"/>
</dbReference>
<organism evidence="5 6">
    <name type="scientific">Microbaculum marinum</name>
    <dbReference type="NCBI Taxonomy" id="1764581"/>
    <lineage>
        <taxon>Bacteria</taxon>
        <taxon>Pseudomonadati</taxon>
        <taxon>Pseudomonadota</taxon>
        <taxon>Alphaproteobacteria</taxon>
        <taxon>Hyphomicrobiales</taxon>
        <taxon>Tepidamorphaceae</taxon>
        <taxon>Microbaculum</taxon>
    </lineage>
</organism>
<feature type="domain" description="Transglycosylase SLT" evidence="4">
    <location>
        <begin position="45"/>
        <end position="144"/>
    </location>
</feature>
<evidence type="ECO:0000313" key="5">
    <source>
        <dbReference type="EMBL" id="MEJ8571034.1"/>
    </source>
</evidence>
<dbReference type="InterPro" id="IPR023346">
    <property type="entry name" value="Lysozyme-like_dom_sf"/>
</dbReference>
<dbReference type="AlphaFoldDB" id="A0AAW9RBX1"/>
<dbReference type="Pfam" id="PF01464">
    <property type="entry name" value="SLT"/>
    <property type="match status" value="1"/>
</dbReference>
<comment type="similarity">
    <text evidence="2">Belongs to the virb1 family.</text>
</comment>
<dbReference type="GO" id="GO:0016829">
    <property type="term" value="F:lyase activity"/>
    <property type="evidence" value="ECO:0007669"/>
    <property type="project" value="UniProtKB-KW"/>
</dbReference>
<evidence type="ECO:0000259" key="4">
    <source>
        <dbReference type="Pfam" id="PF01464"/>
    </source>
</evidence>
<protein>
    <submittedName>
        <fullName evidence="5">Lytic transglycosylase domain-containing protein</fullName>
        <ecNumber evidence="5">4.2.2.n1</ecNumber>
    </submittedName>
</protein>
<dbReference type="PANTHER" id="PTHR37423:SF2">
    <property type="entry name" value="MEMBRANE-BOUND LYTIC MUREIN TRANSGLYCOSYLASE C"/>
    <property type="match status" value="1"/>
</dbReference>
<comment type="caution">
    <text evidence="5">The sequence shown here is derived from an EMBL/GenBank/DDBJ whole genome shotgun (WGS) entry which is preliminary data.</text>
</comment>
<evidence type="ECO:0000256" key="1">
    <source>
        <dbReference type="ARBA" id="ARBA00007734"/>
    </source>
</evidence>
<evidence type="ECO:0000256" key="3">
    <source>
        <dbReference type="SAM" id="SignalP"/>
    </source>
</evidence>
<accession>A0AAW9RBX1</accession>
<dbReference type="PANTHER" id="PTHR37423">
    <property type="entry name" value="SOLUBLE LYTIC MUREIN TRANSGLYCOSYLASE-RELATED"/>
    <property type="match status" value="1"/>
</dbReference>
<dbReference type="SUPFAM" id="SSF53955">
    <property type="entry name" value="Lysozyme-like"/>
    <property type="match status" value="1"/>
</dbReference>
<evidence type="ECO:0000256" key="2">
    <source>
        <dbReference type="ARBA" id="ARBA00009387"/>
    </source>
</evidence>